<dbReference type="FunFam" id="3.40.50.720:FF:000363">
    <property type="entry name" value="D-isomer specific 2-hydroxyacid dehydrogenase"/>
    <property type="match status" value="1"/>
</dbReference>
<keyword evidence="2" id="KW-0520">NAD</keyword>
<dbReference type="KEGG" id="fbl:Fbal_0501"/>
<dbReference type="OrthoDB" id="9787219at2"/>
<dbReference type="PANTHER" id="PTHR43333">
    <property type="entry name" value="2-HACID_DH_C DOMAIN-CONTAINING PROTEIN"/>
    <property type="match status" value="1"/>
</dbReference>
<dbReference type="InterPro" id="IPR036291">
    <property type="entry name" value="NAD(P)-bd_dom_sf"/>
</dbReference>
<gene>
    <name evidence="4" type="ordered locus">Fbal_0501</name>
</gene>
<dbReference type="EMBL" id="CP002209">
    <property type="protein sequence ID" value="ADN74715.1"/>
    <property type="molecule type" value="Genomic_DNA"/>
</dbReference>
<dbReference type="PANTHER" id="PTHR43333:SF1">
    <property type="entry name" value="D-ISOMER SPECIFIC 2-HYDROXYACID DEHYDROGENASE NAD-BINDING DOMAIN-CONTAINING PROTEIN"/>
    <property type="match status" value="1"/>
</dbReference>
<evidence type="ECO:0000256" key="1">
    <source>
        <dbReference type="ARBA" id="ARBA00023002"/>
    </source>
</evidence>
<accession>E1SPQ1</accession>
<organism evidence="4 5">
    <name type="scientific">Ferrimonas balearica (strain DSM 9799 / CCM 4581 / KCTC 23876 / PAT)</name>
    <dbReference type="NCBI Taxonomy" id="550540"/>
    <lineage>
        <taxon>Bacteria</taxon>
        <taxon>Pseudomonadati</taxon>
        <taxon>Pseudomonadota</taxon>
        <taxon>Gammaproteobacteria</taxon>
        <taxon>Alteromonadales</taxon>
        <taxon>Ferrimonadaceae</taxon>
        <taxon>Ferrimonas</taxon>
    </lineage>
</organism>
<reference evidence="4 5" key="1">
    <citation type="journal article" date="2010" name="Stand. Genomic Sci.">
        <title>Complete genome sequence of Ferrimonas balearica type strain (PAT).</title>
        <authorList>
            <person name="Nolan M."/>
            <person name="Sikorski J."/>
            <person name="Davenport K."/>
            <person name="Lucas S."/>
            <person name="Glavina Del Rio T."/>
            <person name="Tice H."/>
            <person name="Cheng J."/>
            <person name="Goodwin L."/>
            <person name="Pitluck S."/>
            <person name="Liolios K."/>
            <person name="Ivanova N."/>
            <person name="Mavromatis K."/>
            <person name="Ovchinnikova G."/>
            <person name="Pati A."/>
            <person name="Chen A."/>
            <person name="Palaniappan K."/>
            <person name="Land M."/>
            <person name="Hauser L."/>
            <person name="Chang Y."/>
            <person name="Jeffries C."/>
            <person name="Tapia R."/>
            <person name="Brettin T."/>
            <person name="Detter J."/>
            <person name="Han C."/>
            <person name="Yasawong M."/>
            <person name="Rohde M."/>
            <person name="Tindall B."/>
            <person name="Goker M."/>
            <person name="Woyke T."/>
            <person name="Bristow J."/>
            <person name="Eisen J."/>
            <person name="Markowitz V."/>
            <person name="Hugenholtz P."/>
            <person name="Kyrpides N."/>
            <person name="Klenk H."/>
            <person name="Lapidus A."/>
        </authorList>
    </citation>
    <scope>NUCLEOTIDE SEQUENCE [LARGE SCALE GENOMIC DNA]</scope>
    <source>
        <strain evidence="5">DSM 9799 / CCM 4581 / KCTC 23876 / PAT</strain>
    </source>
</reference>
<name>E1SPQ1_FERBD</name>
<dbReference type="AlphaFoldDB" id="E1SPQ1"/>
<dbReference type="InterPro" id="IPR006140">
    <property type="entry name" value="D-isomer_DH_NAD-bd"/>
</dbReference>
<feature type="domain" description="D-isomer specific 2-hydroxyacid dehydrogenase NAD-binding" evidence="3">
    <location>
        <begin position="90"/>
        <end position="263"/>
    </location>
</feature>
<dbReference type="HOGENOM" id="CLU_019796_1_0_6"/>
<keyword evidence="1" id="KW-0560">Oxidoreductase</keyword>
<dbReference type="RefSeq" id="WP_013344021.1">
    <property type="nucleotide sequence ID" value="NC_014541.1"/>
</dbReference>
<evidence type="ECO:0000313" key="4">
    <source>
        <dbReference type="EMBL" id="ADN74715.1"/>
    </source>
</evidence>
<dbReference type="GO" id="GO:0051287">
    <property type="term" value="F:NAD binding"/>
    <property type="evidence" value="ECO:0007669"/>
    <property type="project" value="InterPro"/>
</dbReference>
<dbReference type="eggNOG" id="COG0111">
    <property type="taxonomic scope" value="Bacteria"/>
</dbReference>
<dbReference type="GeneID" id="67180742"/>
<dbReference type="GO" id="GO:0016491">
    <property type="term" value="F:oxidoreductase activity"/>
    <property type="evidence" value="ECO:0007669"/>
    <property type="project" value="UniProtKB-KW"/>
</dbReference>
<dbReference type="Pfam" id="PF02826">
    <property type="entry name" value="2-Hacid_dh_C"/>
    <property type="match status" value="1"/>
</dbReference>
<evidence type="ECO:0000313" key="5">
    <source>
        <dbReference type="Proteomes" id="UP000006683"/>
    </source>
</evidence>
<dbReference type="STRING" id="550540.Fbal_0501"/>
<sequence length="298" mass="33100">MEKILLLTSDNPLYQQRLGTCQFTDDPDAARIWLAEPARAAALLQQGHRPDWLASTYAGVDALMAPELPRDYQLTNIRGLFGPLMAQYVFAHLLSRLRELPRYAEQQRQGLWQPHGYGSLEGQTLVLLGTGDISQHIARVGRAFGMTVVGVNRSGNASVEFDRVYAVDQLPLALSQADVLVSVLPNTPASYHLLNEHTLPHLPAHAVLFNVGRGHTLCLDALRHQLDTDALAHAVLDVFEQEPLAPDSPLWHHPRVTLTPHIAATSFAEQVAGQFLDNLARYRRGEALQNRVCFTRGY</sequence>
<evidence type="ECO:0000256" key="2">
    <source>
        <dbReference type="ARBA" id="ARBA00023027"/>
    </source>
</evidence>
<dbReference type="SUPFAM" id="SSF51735">
    <property type="entry name" value="NAD(P)-binding Rossmann-fold domains"/>
    <property type="match status" value="1"/>
</dbReference>
<dbReference type="Proteomes" id="UP000006683">
    <property type="component" value="Chromosome"/>
</dbReference>
<dbReference type="Gene3D" id="3.40.50.720">
    <property type="entry name" value="NAD(P)-binding Rossmann-like Domain"/>
    <property type="match status" value="2"/>
</dbReference>
<keyword evidence="5" id="KW-1185">Reference proteome</keyword>
<evidence type="ECO:0000259" key="3">
    <source>
        <dbReference type="Pfam" id="PF02826"/>
    </source>
</evidence>
<dbReference type="CDD" id="cd05300">
    <property type="entry name" value="2-Hacid_dh_1"/>
    <property type="match status" value="1"/>
</dbReference>
<proteinExistence type="predicted"/>
<protein>
    <submittedName>
        <fullName evidence="4">D-isomer specific 2-hydroxyacid dehydrogenase NAD-binding protein</fullName>
    </submittedName>
</protein>